<reference evidence="1 2" key="1">
    <citation type="submission" date="2023-03" db="EMBL/GenBank/DDBJ databases">
        <title>WGS of Gossypium arboreum.</title>
        <authorList>
            <person name="Yu D."/>
        </authorList>
    </citation>
    <scope>NUCLEOTIDE SEQUENCE [LARGE SCALE GENOMIC DNA]</scope>
    <source>
        <tissue evidence="1">Leaf</tissue>
    </source>
</reference>
<name>A0ABR0ML30_GOSAR</name>
<dbReference type="Proteomes" id="UP001358586">
    <property type="component" value="Chromosome 12"/>
</dbReference>
<evidence type="ECO:0000313" key="1">
    <source>
        <dbReference type="EMBL" id="KAK5774495.1"/>
    </source>
</evidence>
<protein>
    <submittedName>
        <fullName evidence="1">Uncharacterized protein</fullName>
    </submittedName>
</protein>
<dbReference type="EMBL" id="JARKNE010000012">
    <property type="protein sequence ID" value="KAK5774495.1"/>
    <property type="molecule type" value="Genomic_DNA"/>
</dbReference>
<accession>A0ABR0ML30</accession>
<proteinExistence type="predicted"/>
<evidence type="ECO:0000313" key="2">
    <source>
        <dbReference type="Proteomes" id="UP001358586"/>
    </source>
</evidence>
<comment type="caution">
    <text evidence="1">The sequence shown here is derived from an EMBL/GenBank/DDBJ whole genome shotgun (WGS) entry which is preliminary data.</text>
</comment>
<gene>
    <name evidence="1" type="ORF">PVK06_042350</name>
</gene>
<sequence length="59" mass="7169">MEILHNLDLWGNTDENWRDYQKEFINIWDCIMKFLPIREPFFLIGHNSLFGVHALVQSY</sequence>
<keyword evidence="2" id="KW-1185">Reference proteome</keyword>
<organism evidence="1 2">
    <name type="scientific">Gossypium arboreum</name>
    <name type="common">Tree cotton</name>
    <name type="synonym">Gossypium nanking</name>
    <dbReference type="NCBI Taxonomy" id="29729"/>
    <lineage>
        <taxon>Eukaryota</taxon>
        <taxon>Viridiplantae</taxon>
        <taxon>Streptophyta</taxon>
        <taxon>Embryophyta</taxon>
        <taxon>Tracheophyta</taxon>
        <taxon>Spermatophyta</taxon>
        <taxon>Magnoliopsida</taxon>
        <taxon>eudicotyledons</taxon>
        <taxon>Gunneridae</taxon>
        <taxon>Pentapetalae</taxon>
        <taxon>rosids</taxon>
        <taxon>malvids</taxon>
        <taxon>Malvales</taxon>
        <taxon>Malvaceae</taxon>
        <taxon>Malvoideae</taxon>
        <taxon>Gossypium</taxon>
    </lineage>
</organism>